<accession>A0A7W3PAZ3</accession>
<organism evidence="11 12">
    <name type="scientific">Nocardioides ginsengisegetis</name>
    <dbReference type="NCBI Taxonomy" id="661491"/>
    <lineage>
        <taxon>Bacteria</taxon>
        <taxon>Bacillati</taxon>
        <taxon>Actinomycetota</taxon>
        <taxon>Actinomycetes</taxon>
        <taxon>Propionibacteriales</taxon>
        <taxon>Nocardioidaceae</taxon>
        <taxon>Nocardioides</taxon>
    </lineage>
</organism>
<dbReference type="EMBL" id="JACGXA010000001">
    <property type="protein sequence ID" value="MBA8805016.1"/>
    <property type="molecule type" value="Genomic_DNA"/>
</dbReference>
<name>A0A7W3PAZ3_9ACTN</name>
<evidence type="ECO:0000256" key="3">
    <source>
        <dbReference type="ARBA" id="ARBA00020392"/>
    </source>
</evidence>
<proteinExistence type="inferred from homology"/>
<dbReference type="GO" id="GO:0009288">
    <property type="term" value="C:bacterial-type flagellum"/>
    <property type="evidence" value="ECO:0007669"/>
    <property type="project" value="InterPro"/>
</dbReference>
<comment type="subcellular location">
    <subcellularLocation>
        <location evidence="1">Cell membrane</location>
        <topology evidence="1">Peripheral membrane protein</topology>
        <orientation evidence="1">Cytoplasmic side</orientation>
    </subcellularLocation>
</comment>
<keyword evidence="11" id="KW-0966">Cell projection</keyword>
<dbReference type="Proteomes" id="UP000580910">
    <property type="component" value="Unassembled WGS sequence"/>
</dbReference>
<evidence type="ECO:0000256" key="7">
    <source>
        <dbReference type="ARBA" id="ARBA00022795"/>
    </source>
</evidence>
<dbReference type="Pfam" id="PF02050">
    <property type="entry name" value="FliJ"/>
    <property type="match status" value="1"/>
</dbReference>
<evidence type="ECO:0000256" key="1">
    <source>
        <dbReference type="ARBA" id="ARBA00004413"/>
    </source>
</evidence>
<comment type="caution">
    <text evidence="11">The sequence shown here is derived from an EMBL/GenBank/DDBJ whole genome shotgun (WGS) entry which is preliminary data.</text>
</comment>
<gene>
    <name evidence="11" type="ORF">FB382_003307</name>
</gene>
<keyword evidence="6" id="KW-0145">Chemotaxis</keyword>
<dbReference type="GO" id="GO:0044781">
    <property type="term" value="P:bacterial-type flagellum organization"/>
    <property type="evidence" value="ECO:0007669"/>
    <property type="project" value="UniProtKB-KW"/>
</dbReference>
<sequence length="154" mass="16957">MTRSPDSHLHVVARVRGVRERDSRLGLVTALSEEQAAARRVAELQEQLATLPAHTVGDLTDFAARQYAVAAIGHALGTARGTQESASLVSLAAREQWHVDRTRLAAVESLIDRREQARAEERRRREVKELDGVAEDLWRRNAGAHEAPDRGGVA</sequence>
<keyword evidence="7" id="KW-1005">Bacterial flagellum biogenesis</keyword>
<evidence type="ECO:0000256" key="5">
    <source>
        <dbReference type="ARBA" id="ARBA00022475"/>
    </source>
</evidence>
<evidence type="ECO:0000256" key="2">
    <source>
        <dbReference type="ARBA" id="ARBA00010004"/>
    </source>
</evidence>
<evidence type="ECO:0000256" key="9">
    <source>
        <dbReference type="ARBA" id="ARBA00023136"/>
    </source>
</evidence>
<dbReference type="GO" id="GO:0006935">
    <property type="term" value="P:chemotaxis"/>
    <property type="evidence" value="ECO:0007669"/>
    <property type="project" value="UniProtKB-KW"/>
</dbReference>
<dbReference type="Gene3D" id="1.10.287.1700">
    <property type="match status" value="1"/>
</dbReference>
<evidence type="ECO:0000256" key="4">
    <source>
        <dbReference type="ARBA" id="ARBA00022448"/>
    </source>
</evidence>
<evidence type="ECO:0000256" key="8">
    <source>
        <dbReference type="ARBA" id="ARBA00022927"/>
    </source>
</evidence>
<keyword evidence="4" id="KW-0813">Transport</keyword>
<keyword evidence="11" id="KW-0969">Cilium</keyword>
<evidence type="ECO:0000256" key="6">
    <source>
        <dbReference type="ARBA" id="ARBA00022500"/>
    </source>
</evidence>
<dbReference type="GO" id="GO:0005886">
    <property type="term" value="C:plasma membrane"/>
    <property type="evidence" value="ECO:0007669"/>
    <property type="project" value="UniProtKB-SubCell"/>
</dbReference>
<keyword evidence="5" id="KW-1003">Cell membrane</keyword>
<dbReference type="RefSeq" id="WP_182540839.1">
    <property type="nucleotide sequence ID" value="NZ_JACGXA010000001.1"/>
</dbReference>
<keyword evidence="11" id="KW-0282">Flagellum</keyword>
<evidence type="ECO:0000313" key="11">
    <source>
        <dbReference type="EMBL" id="MBA8805016.1"/>
    </source>
</evidence>
<protein>
    <recommendedName>
        <fullName evidence="3">Flagellar FliJ protein</fullName>
    </recommendedName>
</protein>
<dbReference type="AlphaFoldDB" id="A0A7W3PAZ3"/>
<reference evidence="11 12" key="1">
    <citation type="submission" date="2020-07" db="EMBL/GenBank/DDBJ databases">
        <title>Sequencing the genomes of 1000 actinobacteria strains.</title>
        <authorList>
            <person name="Klenk H.-P."/>
        </authorList>
    </citation>
    <scope>NUCLEOTIDE SEQUENCE [LARGE SCALE GENOMIC DNA]</scope>
    <source>
        <strain evidence="11 12">DSM 21349</strain>
    </source>
</reference>
<dbReference type="GO" id="GO:0071973">
    <property type="term" value="P:bacterial-type flagellum-dependent cell motility"/>
    <property type="evidence" value="ECO:0007669"/>
    <property type="project" value="InterPro"/>
</dbReference>
<keyword evidence="10" id="KW-1006">Bacterial flagellum protein export</keyword>
<evidence type="ECO:0000313" key="12">
    <source>
        <dbReference type="Proteomes" id="UP000580910"/>
    </source>
</evidence>
<dbReference type="InterPro" id="IPR053716">
    <property type="entry name" value="Flag_assembly_chemotaxis_eff"/>
</dbReference>
<keyword evidence="8" id="KW-0653">Protein transport</keyword>
<dbReference type="InterPro" id="IPR012823">
    <property type="entry name" value="Flagell_FliJ"/>
</dbReference>
<keyword evidence="9" id="KW-0472">Membrane</keyword>
<comment type="similarity">
    <text evidence="2">Belongs to the FliJ family.</text>
</comment>
<keyword evidence="12" id="KW-1185">Reference proteome</keyword>
<dbReference type="GO" id="GO:0015031">
    <property type="term" value="P:protein transport"/>
    <property type="evidence" value="ECO:0007669"/>
    <property type="project" value="UniProtKB-KW"/>
</dbReference>
<evidence type="ECO:0000256" key="10">
    <source>
        <dbReference type="ARBA" id="ARBA00023225"/>
    </source>
</evidence>